<organism evidence="1 2">
    <name type="scientific">Paraburkholderia bengalensis</name>
    <dbReference type="NCBI Taxonomy" id="2747562"/>
    <lineage>
        <taxon>Bacteria</taxon>
        <taxon>Pseudomonadati</taxon>
        <taxon>Pseudomonadota</taxon>
        <taxon>Betaproteobacteria</taxon>
        <taxon>Burkholderiales</taxon>
        <taxon>Burkholderiaceae</taxon>
        <taxon>Paraburkholderia</taxon>
    </lineage>
</organism>
<keyword evidence="2" id="KW-1185">Reference proteome</keyword>
<dbReference type="Proteomes" id="UP001386437">
    <property type="component" value="Unassembled WGS sequence"/>
</dbReference>
<dbReference type="EMBL" id="JACFYJ010000092">
    <property type="protein sequence ID" value="MEI6001985.1"/>
    <property type="molecule type" value="Genomic_DNA"/>
</dbReference>
<sequence>MNANLNSEPIAHTAVRIGVLDRAGNRAQSFKEAAELRVSAPVFVAPVDEALMDHVSGRAILRQGVIPLPTGGVMFVIRIQLNDTQFVWLADPTDQEVWRALDAFRKTKQAGFELRSPEQVCFVPYETQDTTAILERFRSEIGRKDRMFIEAATALISYGDPAVTFESMRPNVKVNHHRVCILMTERVKATLAERGGITIFGPTAEAVVSNGLVPGTATVQ</sequence>
<comment type="caution">
    <text evidence="1">The sequence shown here is derived from an EMBL/GenBank/DDBJ whole genome shotgun (WGS) entry which is preliminary data.</text>
</comment>
<evidence type="ECO:0000313" key="1">
    <source>
        <dbReference type="EMBL" id="MEI6001985.1"/>
    </source>
</evidence>
<protein>
    <submittedName>
        <fullName evidence="1">Uncharacterized protein</fullName>
    </submittedName>
</protein>
<evidence type="ECO:0000313" key="2">
    <source>
        <dbReference type="Proteomes" id="UP001386437"/>
    </source>
</evidence>
<proteinExistence type="predicted"/>
<gene>
    <name evidence="1" type="ORF">H3V53_34110</name>
</gene>
<reference evidence="1 2" key="1">
    <citation type="journal article" date="2022" name="Arch. Microbiol.">
        <title>Paraburkholderia bengalensis sp. nov. isolated from roots of Oryza sativa, IR64.</title>
        <authorList>
            <person name="Nag P."/>
            <person name="Mondal N."/>
            <person name="Sarkar J."/>
            <person name="Das S."/>
        </authorList>
    </citation>
    <scope>NUCLEOTIDE SEQUENCE [LARGE SCALE GENOMIC DNA]</scope>
    <source>
        <strain evidence="1 2">IR64_4_BI</strain>
    </source>
</reference>
<accession>A0ABU8J2U8</accession>
<name>A0ABU8J2U8_9BURK</name>
<dbReference type="RefSeq" id="WP_336601644.1">
    <property type="nucleotide sequence ID" value="NZ_JACFYJ010000092.1"/>
</dbReference>